<dbReference type="Proteomes" id="UP001215598">
    <property type="component" value="Unassembled WGS sequence"/>
</dbReference>
<feature type="compositionally biased region" description="Basic residues" evidence="1">
    <location>
        <begin position="379"/>
        <end position="399"/>
    </location>
</feature>
<evidence type="ECO:0000313" key="3">
    <source>
        <dbReference type="Proteomes" id="UP001215598"/>
    </source>
</evidence>
<organism evidence="2 3">
    <name type="scientific">Mycena metata</name>
    <dbReference type="NCBI Taxonomy" id="1033252"/>
    <lineage>
        <taxon>Eukaryota</taxon>
        <taxon>Fungi</taxon>
        <taxon>Dikarya</taxon>
        <taxon>Basidiomycota</taxon>
        <taxon>Agaricomycotina</taxon>
        <taxon>Agaricomycetes</taxon>
        <taxon>Agaricomycetidae</taxon>
        <taxon>Agaricales</taxon>
        <taxon>Marasmiineae</taxon>
        <taxon>Mycenaceae</taxon>
        <taxon>Mycena</taxon>
    </lineage>
</organism>
<accession>A0AAD7M9B0</accession>
<evidence type="ECO:0008006" key="4">
    <source>
        <dbReference type="Google" id="ProtNLM"/>
    </source>
</evidence>
<feature type="region of interest" description="Disordered" evidence="1">
    <location>
        <begin position="372"/>
        <end position="482"/>
    </location>
</feature>
<keyword evidence="3" id="KW-1185">Reference proteome</keyword>
<sequence length="534" mass="59179">MESAKLQPFIHDTCVSVMHRSPTGRLVWSRYRIFYKRHTHLPHNGDLNVKGNIAVMKIMRKCFSKQVNLASADLPVARFAVESVVAELRAFQEPRRKEFGVRAFTMPGTFSFAPAYVAVTFFSGAEIRPKEVESPDRSRWQLWSGAEVQPKESPTRVNVDPGADDKGSPERGFLHQFTSKEYNKPRTGAPTRPAVYEVKRQQPLEREQGTRSLKALDTLITRRPGMQSSHQVLATENQQLRGLLRAAGIVLDQDYAQMWLMNRENENLCRQIHAKKNKTKRAYMTGTACLMTRNEMAQALLNDLQKKQMAALHSELRKDVFPRIKKVTANGKKVGQTARVAAKAAEKEAERARKAAAKEAAKAERAAAKAAKAAEKVLARGRGRGQGRARGTRGHRRGGGGKGRGQKAPESTDEGESTTESESSAEENNDARTANNPAPRTTESSDEEDAVGGPLVSPQNTVSAANAPSAAEDDSDDDEQETQIDRFNGHRWQSDRHCLEFQVVWIDGDVTWEPLSNVNDADGQIPHAPRAGTL</sequence>
<dbReference type="AlphaFoldDB" id="A0AAD7M9B0"/>
<feature type="compositionally biased region" description="Acidic residues" evidence="1">
    <location>
        <begin position="471"/>
        <end position="482"/>
    </location>
</feature>
<evidence type="ECO:0000313" key="2">
    <source>
        <dbReference type="EMBL" id="KAJ7706597.1"/>
    </source>
</evidence>
<dbReference type="EMBL" id="JARKIB010000456">
    <property type="protein sequence ID" value="KAJ7706597.1"/>
    <property type="molecule type" value="Genomic_DNA"/>
</dbReference>
<feature type="compositionally biased region" description="Basic and acidic residues" evidence="1">
    <location>
        <begin position="163"/>
        <end position="172"/>
    </location>
</feature>
<proteinExistence type="predicted"/>
<evidence type="ECO:0000256" key="1">
    <source>
        <dbReference type="SAM" id="MobiDB-lite"/>
    </source>
</evidence>
<protein>
    <recommendedName>
        <fullName evidence="4">Chromo domain-containing protein</fullName>
    </recommendedName>
</protein>
<feature type="compositionally biased region" description="Polar residues" evidence="1">
    <location>
        <begin position="431"/>
        <end position="442"/>
    </location>
</feature>
<dbReference type="InterPro" id="IPR016197">
    <property type="entry name" value="Chromo-like_dom_sf"/>
</dbReference>
<gene>
    <name evidence="2" type="ORF">B0H16DRAFT_1481908</name>
</gene>
<feature type="compositionally biased region" description="Acidic residues" evidence="1">
    <location>
        <begin position="411"/>
        <end position="428"/>
    </location>
</feature>
<name>A0AAD7M9B0_9AGAR</name>
<feature type="region of interest" description="Disordered" evidence="1">
    <location>
        <begin position="150"/>
        <end position="172"/>
    </location>
</feature>
<dbReference type="SUPFAM" id="SSF54160">
    <property type="entry name" value="Chromo domain-like"/>
    <property type="match status" value="1"/>
</dbReference>
<comment type="caution">
    <text evidence="2">The sequence shown here is derived from an EMBL/GenBank/DDBJ whole genome shotgun (WGS) entry which is preliminary data.</text>
</comment>
<reference evidence="2" key="1">
    <citation type="submission" date="2023-03" db="EMBL/GenBank/DDBJ databases">
        <title>Massive genome expansion in bonnet fungi (Mycena s.s.) driven by repeated elements and novel gene families across ecological guilds.</title>
        <authorList>
            <consortium name="Lawrence Berkeley National Laboratory"/>
            <person name="Harder C.B."/>
            <person name="Miyauchi S."/>
            <person name="Viragh M."/>
            <person name="Kuo A."/>
            <person name="Thoen E."/>
            <person name="Andreopoulos B."/>
            <person name="Lu D."/>
            <person name="Skrede I."/>
            <person name="Drula E."/>
            <person name="Henrissat B."/>
            <person name="Morin E."/>
            <person name="Kohler A."/>
            <person name="Barry K."/>
            <person name="LaButti K."/>
            <person name="Morin E."/>
            <person name="Salamov A."/>
            <person name="Lipzen A."/>
            <person name="Mereny Z."/>
            <person name="Hegedus B."/>
            <person name="Baldrian P."/>
            <person name="Stursova M."/>
            <person name="Weitz H."/>
            <person name="Taylor A."/>
            <person name="Grigoriev I.V."/>
            <person name="Nagy L.G."/>
            <person name="Martin F."/>
            <person name="Kauserud H."/>
        </authorList>
    </citation>
    <scope>NUCLEOTIDE SEQUENCE</scope>
    <source>
        <strain evidence="2">CBHHK182m</strain>
    </source>
</reference>